<keyword evidence="2" id="KW-1185">Reference proteome</keyword>
<dbReference type="AlphaFoldDB" id="A0A210PJF9"/>
<gene>
    <name evidence="1" type="ORF">KP79_PYT03062</name>
</gene>
<dbReference type="Proteomes" id="UP000242188">
    <property type="component" value="Unassembled WGS sequence"/>
</dbReference>
<protein>
    <submittedName>
        <fullName evidence="1">Uncharacterized protein</fullName>
    </submittedName>
</protein>
<reference evidence="1 2" key="1">
    <citation type="journal article" date="2017" name="Nat. Ecol. Evol.">
        <title>Scallop genome provides insights into evolution of bilaterian karyotype and development.</title>
        <authorList>
            <person name="Wang S."/>
            <person name="Zhang J."/>
            <person name="Jiao W."/>
            <person name="Li J."/>
            <person name="Xun X."/>
            <person name="Sun Y."/>
            <person name="Guo X."/>
            <person name="Huan P."/>
            <person name="Dong B."/>
            <person name="Zhang L."/>
            <person name="Hu X."/>
            <person name="Sun X."/>
            <person name="Wang J."/>
            <person name="Zhao C."/>
            <person name="Wang Y."/>
            <person name="Wang D."/>
            <person name="Huang X."/>
            <person name="Wang R."/>
            <person name="Lv J."/>
            <person name="Li Y."/>
            <person name="Zhang Z."/>
            <person name="Liu B."/>
            <person name="Lu W."/>
            <person name="Hui Y."/>
            <person name="Liang J."/>
            <person name="Zhou Z."/>
            <person name="Hou R."/>
            <person name="Li X."/>
            <person name="Liu Y."/>
            <person name="Li H."/>
            <person name="Ning X."/>
            <person name="Lin Y."/>
            <person name="Zhao L."/>
            <person name="Xing Q."/>
            <person name="Dou J."/>
            <person name="Li Y."/>
            <person name="Mao J."/>
            <person name="Guo H."/>
            <person name="Dou H."/>
            <person name="Li T."/>
            <person name="Mu C."/>
            <person name="Jiang W."/>
            <person name="Fu Q."/>
            <person name="Fu X."/>
            <person name="Miao Y."/>
            <person name="Liu J."/>
            <person name="Yu Q."/>
            <person name="Li R."/>
            <person name="Liao H."/>
            <person name="Li X."/>
            <person name="Kong Y."/>
            <person name="Jiang Z."/>
            <person name="Chourrout D."/>
            <person name="Li R."/>
            <person name="Bao Z."/>
        </authorList>
    </citation>
    <scope>NUCLEOTIDE SEQUENCE [LARGE SCALE GENOMIC DNA]</scope>
    <source>
        <strain evidence="1 2">PY_sf001</strain>
    </source>
</reference>
<dbReference type="EMBL" id="NEDP02076541">
    <property type="protein sequence ID" value="OWF36628.1"/>
    <property type="molecule type" value="Genomic_DNA"/>
</dbReference>
<sequence length="194" mass="22221">MRDFFQSHHTYVILPNKRSVSGKDFTQKIVLGKTVTSLHKDYLALGNKGSLSTLKRYRPKHCSTVNHNKCNACLCEYCTNIEMKISSLKSHSNQIPKDKSELSNITLCDNLNMSFGIMGCINRKCSKCGVKQLQDLFRNLPHHQVSWRKWENGEVKDSQGNTPKRKILVGKSTDELCYNLITMKNVPGCSRRRR</sequence>
<evidence type="ECO:0000313" key="2">
    <source>
        <dbReference type="Proteomes" id="UP000242188"/>
    </source>
</evidence>
<organism evidence="1 2">
    <name type="scientific">Mizuhopecten yessoensis</name>
    <name type="common">Japanese scallop</name>
    <name type="synonym">Patinopecten yessoensis</name>
    <dbReference type="NCBI Taxonomy" id="6573"/>
    <lineage>
        <taxon>Eukaryota</taxon>
        <taxon>Metazoa</taxon>
        <taxon>Spiralia</taxon>
        <taxon>Lophotrochozoa</taxon>
        <taxon>Mollusca</taxon>
        <taxon>Bivalvia</taxon>
        <taxon>Autobranchia</taxon>
        <taxon>Pteriomorphia</taxon>
        <taxon>Pectinida</taxon>
        <taxon>Pectinoidea</taxon>
        <taxon>Pectinidae</taxon>
        <taxon>Mizuhopecten</taxon>
    </lineage>
</organism>
<comment type="caution">
    <text evidence="1">The sequence shown here is derived from an EMBL/GenBank/DDBJ whole genome shotgun (WGS) entry which is preliminary data.</text>
</comment>
<proteinExistence type="predicted"/>
<name>A0A210PJF9_MIZYE</name>
<evidence type="ECO:0000313" key="1">
    <source>
        <dbReference type="EMBL" id="OWF36628.1"/>
    </source>
</evidence>
<accession>A0A210PJF9</accession>